<dbReference type="EMBL" id="HBIM01005682">
    <property type="protein sequence ID" value="CAE0407005.1"/>
    <property type="molecule type" value="Transcribed_RNA"/>
</dbReference>
<dbReference type="AlphaFoldDB" id="A0A7S3L091"/>
<name>A0A7S3L091_9STRA</name>
<gene>
    <name evidence="1" type="ORF">ACOF00016_LOCUS4832</name>
</gene>
<accession>A0A7S3L091</accession>
<reference evidence="1" key="1">
    <citation type="submission" date="2021-01" db="EMBL/GenBank/DDBJ databases">
        <authorList>
            <person name="Corre E."/>
            <person name="Pelletier E."/>
            <person name="Niang G."/>
            <person name="Scheremetjew M."/>
            <person name="Finn R."/>
            <person name="Kale V."/>
            <person name="Holt S."/>
            <person name="Cochrane G."/>
            <person name="Meng A."/>
            <person name="Brown T."/>
            <person name="Cohen L."/>
        </authorList>
    </citation>
    <scope>NUCLEOTIDE SEQUENCE</scope>
    <source>
        <strain evidence="1">CCMP127</strain>
    </source>
</reference>
<organism evidence="1">
    <name type="scientific">Amphora coffeiformis</name>
    <dbReference type="NCBI Taxonomy" id="265554"/>
    <lineage>
        <taxon>Eukaryota</taxon>
        <taxon>Sar</taxon>
        <taxon>Stramenopiles</taxon>
        <taxon>Ochrophyta</taxon>
        <taxon>Bacillariophyta</taxon>
        <taxon>Bacillariophyceae</taxon>
        <taxon>Bacillariophycidae</taxon>
        <taxon>Thalassiophysales</taxon>
        <taxon>Catenulaceae</taxon>
        <taxon>Amphora</taxon>
    </lineage>
</organism>
<protein>
    <submittedName>
        <fullName evidence="1">Uncharacterized protein</fullName>
    </submittedName>
</protein>
<proteinExistence type="predicted"/>
<evidence type="ECO:0000313" key="1">
    <source>
        <dbReference type="EMBL" id="CAE0407005.1"/>
    </source>
</evidence>
<sequence length="104" mass="11333">MVRCVCVCMYVLTCTAPAIVYAFYRGKVTSARGTPTHRLVIKHGGKSPMPGSKQKEESSASTILSAILGVWILKLAPPLLQTTINNNKRGERRLVQCCTSTILP</sequence>